<evidence type="ECO:0000256" key="1">
    <source>
        <dbReference type="SAM" id="Phobius"/>
    </source>
</evidence>
<dbReference type="RefSeq" id="WP_074851838.1">
    <property type="nucleotide sequence ID" value="NZ_FNLM01000034.1"/>
</dbReference>
<reference evidence="2 3" key="1">
    <citation type="submission" date="2016-10" db="EMBL/GenBank/DDBJ databases">
        <authorList>
            <person name="de Groot N.N."/>
        </authorList>
    </citation>
    <scope>NUCLEOTIDE SEQUENCE [LARGE SCALE GENOMIC DNA]</scope>
    <source>
        <strain evidence="2 3">DSM 44215</strain>
    </source>
</reference>
<dbReference type="OrthoDB" id="4367361at2"/>
<keyword evidence="1" id="KW-0472">Membrane</keyword>
<evidence type="ECO:0000313" key="2">
    <source>
        <dbReference type="EMBL" id="SDU66812.1"/>
    </source>
</evidence>
<feature type="transmembrane region" description="Helical" evidence="1">
    <location>
        <begin position="21"/>
        <end position="43"/>
    </location>
</feature>
<evidence type="ECO:0000313" key="3">
    <source>
        <dbReference type="Proteomes" id="UP000183180"/>
    </source>
</evidence>
<sequence>MSVNSSQDFIRGDVRGQSRTLVTAGLSALVVLVVVVAVFAVVYPRATAPRGTDLHLVLPALGPGVENGSRVLLRGAEVGEVTGIDATEPGVVHVDVVLDDQAAGSLTDSFQLDYRPQNYFGVTAVNLVAMPGGESLRSGQTVRREAAPDFTMSTMIERSSIVVDGTLTRDMIDSLDEVMRYANGLSPLIETAVIFTDKVARTQRQMPSTLLGKMNDLAEAFPGFNREAMKSLDAISNNVLNKLPDGSRGVDEAYHDLMDRSLTVAADGLFGAIGTLLGSHATDLTPVVTSIKYLVDPVPQMIGGGASMAKTRKAIEQLRNTFKGNEEAKTLQIRLLLDTVPAVAGPLARMGVVDGPRVGGN</sequence>
<name>A0A1H2KDX6_9ACTN</name>
<dbReference type="AlphaFoldDB" id="A0A1H2KDX6"/>
<keyword evidence="1" id="KW-1133">Transmembrane helix</keyword>
<keyword evidence="1" id="KW-0812">Transmembrane</keyword>
<dbReference type="STRING" id="158898.SAMN04488548_1343137"/>
<gene>
    <name evidence="2" type="ORF">SAMN04488548_1343137</name>
</gene>
<dbReference type="Proteomes" id="UP000183180">
    <property type="component" value="Unassembled WGS sequence"/>
</dbReference>
<proteinExistence type="predicted"/>
<organism evidence="2 3">
    <name type="scientific">Gordonia westfalica</name>
    <dbReference type="NCBI Taxonomy" id="158898"/>
    <lineage>
        <taxon>Bacteria</taxon>
        <taxon>Bacillati</taxon>
        <taxon>Actinomycetota</taxon>
        <taxon>Actinomycetes</taxon>
        <taxon>Mycobacteriales</taxon>
        <taxon>Gordoniaceae</taxon>
        <taxon>Gordonia</taxon>
    </lineage>
</organism>
<accession>A0A1H2KDX6</accession>
<protein>
    <submittedName>
        <fullName evidence="2">ABC-type transporter Mla maintaining outer membrane lipid asymmetry, component MlaD</fullName>
    </submittedName>
</protein>
<dbReference type="EMBL" id="FNLM01000034">
    <property type="protein sequence ID" value="SDU66812.1"/>
    <property type="molecule type" value="Genomic_DNA"/>
</dbReference>